<evidence type="ECO:0000313" key="3">
    <source>
        <dbReference type="EMBL" id="JAB85516.1"/>
    </source>
</evidence>
<dbReference type="EMBL" id="GAMC01021039">
    <property type="protein sequence ID" value="JAB85516.1"/>
    <property type="molecule type" value="mRNA"/>
</dbReference>
<evidence type="ECO:0000256" key="1">
    <source>
        <dbReference type="SAM" id="Coils"/>
    </source>
</evidence>
<keyword evidence="1" id="KW-0175">Coiled coil</keyword>
<evidence type="ECO:0000256" key="2">
    <source>
        <dbReference type="SAM" id="MobiDB-lite"/>
    </source>
</evidence>
<accession>W8AXI3</accession>
<dbReference type="EMBL" id="GAMC01021034">
    <property type="protein sequence ID" value="JAB85521.1"/>
    <property type="molecule type" value="mRNA"/>
</dbReference>
<reference evidence="3" key="2">
    <citation type="journal article" date="2014" name="BMC Genomics">
        <title>A genomic perspective to assessing quality of mass-reared SIT flies used in Mediterranean fruit fly (Ceratitis capitata) eradication in California.</title>
        <authorList>
            <person name="Calla B."/>
            <person name="Hall B."/>
            <person name="Hou S."/>
            <person name="Geib S.M."/>
        </authorList>
    </citation>
    <scope>NUCLEOTIDE SEQUENCE</scope>
</reference>
<protein>
    <submittedName>
        <fullName evidence="3">Uncharacterized protein</fullName>
    </submittedName>
</protein>
<dbReference type="EMBL" id="GAMC01021032">
    <property type="protein sequence ID" value="JAB85523.1"/>
    <property type="molecule type" value="mRNA"/>
</dbReference>
<dbReference type="AlphaFoldDB" id="W8AXI3"/>
<reference evidence="3" key="1">
    <citation type="submission" date="2013-07" db="EMBL/GenBank/DDBJ databases">
        <authorList>
            <person name="Geib S."/>
        </authorList>
    </citation>
    <scope>NUCLEOTIDE SEQUENCE</scope>
</reference>
<proteinExistence type="evidence at transcript level"/>
<feature type="coiled-coil region" evidence="1">
    <location>
        <begin position="41"/>
        <end position="122"/>
    </location>
</feature>
<feature type="region of interest" description="Disordered" evidence="2">
    <location>
        <begin position="1"/>
        <end position="28"/>
    </location>
</feature>
<organism evidence="3">
    <name type="scientific">Ceratitis capitata</name>
    <name type="common">Mediterranean fruit fly</name>
    <name type="synonym">Tephritis capitata</name>
    <dbReference type="NCBI Taxonomy" id="7213"/>
    <lineage>
        <taxon>Eukaryota</taxon>
        <taxon>Metazoa</taxon>
        <taxon>Ecdysozoa</taxon>
        <taxon>Arthropoda</taxon>
        <taxon>Hexapoda</taxon>
        <taxon>Insecta</taxon>
        <taxon>Pterygota</taxon>
        <taxon>Neoptera</taxon>
        <taxon>Endopterygota</taxon>
        <taxon>Diptera</taxon>
        <taxon>Brachycera</taxon>
        <taxon>Muscomorpha</taxon>
        <taxon>Tephritoidea</taxon>
        <taxon>Tephritidae</taxon>
        <taxon>Ceratitis</taxon>
        <taxon>Ceratitis</taxon>
    </lineage>
</organism>
<name>W8AXI3_CERCA</name>
<sequence length="271" mass="30683">MSTSASQSSLKRRASRESPFAKSLKLDDHNNNALPTLLTAVRDLEERVKMQTEEMHSLFNTLSGKINDMQEMLMKKLSDEVSALNLKCNESAERVLRLEADMKKQEGEMQKLKATINLLSSRGESSQADAIAFGVPFTEGENIRSIFNQVCLSIDFMVPQIRDAFRIKQSNMIIIKFYSPADRARTLRAFSECRKRIKSAIPLTSIGIDGKFSIFESLSTEKRKILQEGLKLKRLGKLQSEFSMRGDVFVRLSTDSTACKIGNVDDLQRFR</sequence>